<reference evidence="11" key="1">
    <citation type="submission" date="2020-11" db="EMBL/GenBank/DDBJ databases">
        <authorList>
            <person name="Tran Van P."/>
        </authorList>
    </citation>
    <scope>NUCLEOTIDE SEQUENCE</scope>
</reference>
<feature type="binding site" evidence="6">
    <location>
        <position position="103"/>
    </location>
    <ligand>
        <name>NAD(+)</name>
        <dbReference type="ChEBI" id="CHEBI:57540"/>
    </ligand>
</feature>
<dbReference type="Gene3D" id="3.90.110.10">
    <property type="entry name" value="Lactate dehydrogenase/glycoside hydrolase, family 4, C-terminal"/>
    <property type="match status" value="1"/>
</dbReference>
<keyword evidence="3 6" id="KW-0520">NAD</keyword>
<evidence type="ECO:0000259" key="9">
    <source>
        <dbReference type="Pfam" id="PF00056"/>
    </source>
</evidence>
<dbReference type="PIRSF" id="PIRSF000102">
    <property type="entry name" value="Lac_mal_DH"/>
    <property type="match status" value="1"/>
</dbReference>
<dbReference type="Pfam" id="PF00056">
    <property type="entry name" value="Ldh_1_N"/>
    <property type="match status" value="1"/>
</dbReference>
<dbReference type="PROSITE" id="PS00068">
    <property type="entry name" value="MDH"/>
    <property type="match status" value="1"/>
</dbReference>
<gene>
    <name evidence="11" type="ORF">ONB1V03_LOCUS16515</name>
</gene>
<evidence type="ECO:0000256" key="8">
    <source>
        <dbReference type="RuleBase" id="RU003405"/>
    </source>
</evidence>
<dbReference type="SUPFAM" id="SSF56327">
    <property type="entry name" value="LDH C-terminal domain-like"/>
    <property type="match status" value="1"/>
</dbReference>
<name>A0A7R9QVG2_9ACAR</name>
<dbReference type="SUPFAM" id="SSF51735">
    <property type="entry name" value="NAD(P)-binding Rossmann-fold domains"/>
    <property type="match status" value="1"/>
</dbReference>
<dbReference type="AlphaFoldDB" id="A0A7R9QVG2"/>
<evidence type="ECO:0000256" key="5">
    <source>
        <dbReference type="PIRSR" id="PIRSR000102-2"/>
    </source>
</evidence>
<dbReference type="InterPro" id="IPR010945">
    <property type="entry name" value="Malate_DH_type2"/>
</dbReference>
<dbReference type="InterPro" id="IPR022383">
    <property type="entry name" value="Lactate/malate_DH_C"/>
</dbReference>
<dbReference type="InterPro" id="IPR036291">
    <property type="entry name" value="NAD(P)-bd_dom_sf"/>
</dbReference>
<evidence type="ECO:0000256" key="1">
    <source>
        <dbReference type="ARBA" id="ARBA00009613"/>
    </source>
</evidence>
<accession>A0A7R9QVG2</accession>
<proteinExistence type="inferred from homology"/>
<dbReference type="EC" id="1.1.1.37" evidence="8"/>
<evidence type="ECO:0000256" key="3">
    <source>
        <dbReference type="ARBA" id="ARBA00023027"/>
    </source>
</evidence>
<keyword evidence="2 7" id="KW-0560">Oxidoreductase</keyword>
<feature type="binding site" evidence="5">
    <location>
        <position position="96"/>
    </location>
    <ligand>
        <name>substrate</name>
    </ligand>
</feature>
<feature type="domain" description="Lactate/malate dehydrogenase N-terminal" evidence="9">
    <location>
        <begin position="5"/>
        <end position="143"/>
    </location>
</feature>
<comment type="catalytic activity">
    <reaction evidence="8">
        <text>(S)-malate + NAD(+) = oxaloacetate + NADH + H(+)</text>
        <dbReference type="Rhea" id="RHEA:21432"/>
        <dbReference type="ChEBI" id="CHEBI:15378"/>
        <dbReference type="ChEBI" id="CHEBI:15589"/>
        <dbReference type="ChEBI" id="CHEBI:16452"/>
        <dbReference type="ChEBI" id="CHEBI:57540"/>
        <dbReference type="ChEBI" id="CHEBI:57945"/>
        <dbReference type="EC" id="1.1.1.37"/>
    </reaction>
</comment>
<dbReference type="Pfam" id="PF02866">
    <property type="entry name" value="Ldh_1_C"/>
    <property type="match status" value="1"/>
</dbReference>
<dbReference type="FunFam" id="3.40.50.720:FF:000010">
    <property type="entry name" value="Malate dehydrogenase"/>
    <property type="match status" value="1"/>
</dbReference>
<organism evidence="11">
    <name type="scientific">Oppiella nova</name>
    <dbReference type="NCBI Taxonomy" id="334625"/>
    <lineage>
        <taxon>Eukaryota</taxon>
        <taxon>Metazoa</taxon>
        <taxon>Ecdysozoa</taxon>
        <taxon>Arthropoda</taxon>
        <taxon>Chelicerata</taxon>
        <taxon>Arachnida</taxon>
        <taxon>Acari</taxon>
        <taxon>Acariformes</taxon>
        <taxon>Sarcoptiformes</taxon>
        <taxon>Oribatida</taxon>
        <taxon>Brachypylina</taxon>
        <taxon>Oppioidea</taxon>
        <taxon>Oppiidae</taxon>
        <taxon>Oppiella</taxon>
    </lineage>
</organism>
<dbReference type="InterPro" id="IPR001252">
    <property type="entry name" value="Malate_DH_AS"/>
</dbReference>
<dbReference type="EMBL" id="OC933631">
    <property type="protein sequence ID" value="CAD7659944.1"/>
    <property type="molecule type" value="Genomic_DNA"/>
</dbReference>
<evidence type="ECO:0000313" key="11">
    <source>
        <dbReference type="EMBL" id="CAD7659944.1"/>
    </source>
</evidence>
<feature type="binding site" evidence="5">
    <location>
        <position position="161"/>
    </location>
    <ligand>
        <name>substrate</name>
    </ligand>
</feature>
<sequence>MKSPIKVLITGATGCLAYSLIPMVANGQVYGKDQPIILHLMARRVSILEGVVMELKDCAYPLVRDVVVTSDEEIAFRDVDFVFMLASMPRREGMQRKDLLEANVKICAQHGRALACYAKQTVKVLVGCNPTNTCALITAKYASSMIPAHNITALTRLDHNRTVHQLAVKHDVNVKRVSRVVVWGNHSNTQFPDVSNACIDGQPVPFEGHDNMLMDTVIKRGYAVLAARNNISALSAAKGAADHMRDWWTGTDDWVSMGVISDGNEYGVPEGLVYSFPVTIDRETKEWKVVDNIDPDERAVKLIKISADELVAEKQEALIVLQNL</sequence>
<evidence type="ECO:0000259" key="10">
    <source>
        <dbReference type="Pfam" id="PF02866"/>
    </source>
</evidence>
<dbReference type="GO" id="GO:0006099">
    <property type="term" value="P:tricarboxylic acid cycle"/>
    <property type="evidence" value="ECO:0007669"/>
    <property type="project" value="UniProtKB-KW"/>
</dbReference>
<evidence type="ECO:0000256" key="4">
    <source>
        <dbReference type="PIRSR" id="PIRSR000102-1"/>
    </source>
</evidence>
<evidence type="ECO:0000256" key="2">
    <source>
        <dbReference type="ARBA" id="ARBA00023002"/>
    </source>
</evidence>
<dbReference type="GO" id="GO:0030060">
    <property type="term" value="F:L-malate dehydrogenase (NAD+) activity"/>
    <property type="evidence" value="ECO:0007669"/>
    <property type="project" value="UniProtKB-EC"/>
</dbReference>
<dbReference type="PANTHER" id="PTHR23382">
    <property type="entry name" value="MALATE DEHYDROGENASE"/>
    <property type="match status" value="1"/>
</dbReference>
<dbReference type="InterPro" id="IPR015955">
    <property type="entry name" value="Lactate_DH/Glyco_Ohase_4_C"/>
</dbReference>
<feature type="active site" description="Proton acceptor" evidence="4">
    <location>
        <position position="186"/>
    </location>
</feature>
<dbReference type="Gene3D" id="3.40.50.720">
    <property type="entry name" value="NAD(P)-binding Rossmann-like Domain"/>
    <property type="match status" value="1"/>
</dbReference>
<dbReference type="NCBIfam" id="TIGR01759">
    <property type="entry name" value="MalateDH-SF1"/>
    <property type="match status" value="1"/>
</dbReference>
<keyword evidence="8" id="KW-0816">Tricarboxylic acid cycle</keyword>
<evidence type="ECO:0000256" key="7">
    <source>
        <dbReference type="RuleBase" id="RU003369"/>
    </source>
</evidence>
<evidence type="ECO:0000256" key="6">
    <source>
        <dbReference type="PIRSR" id="PIRSR000102-3"/>
    </source>
</evidence>
<feature type="domain" description="Lactate/malate dehydrogenase C-terminal" evidence="10">
    <location>
        <begin position="155"/>
        <end position="317"/>
    </location>
</feature>
<dbReference type="OrthoDB" id="4069699at2759"/>
<feature type="binding site" evidence="5">
    <location>
        <position position="90"/>
    </location>
    <ligand>
        <name>substrate</name>
    </ligand>
</feature>
<dbReference type="NCBIfam" id="NF003916">
    <property type="entry name" value="PRK05442.1"/>
    <property type="match status" value="1"/>
</dbReference>
<dbReference type="FunFam" id="3.90.110.10:FF:000002">
    <property type="entry name" value="Malate dehydrogenase"/>
    <property type="match status" value="1"/>
</dbReference>
<dbReference type="InterPro" id="IPR001557">
    <property type="entry name" value="L-lactate/malate_DH"/>
</dbReference>
<dbReference type="InterPro" id="IPR001236">
    <property type="entry name" value="Lactate/malate_DH_N"/>
</dbReference>
<keyword evidence="12" id="KW-1185">Reference proteome</keyword>
<dbReference type="GO" id="GO:0006108">
    <property type="term" value="P:malate metabolic process"/>
    <property type="evidence" value="ECO:0007669"/>
    <property type="project" value="InterPro"/>
</dbReference>
<dbReference type="EMBL" id="CAJPVJ010018806">
    <property type="protein sequence ID" value="CAG2177082.1"/>
    <property type="molecule type" value="Genomic_DNA"/>
</dbReference>
<evidence type="ECO:0000313" key="12">
    <source>
        <dbReference type="Proteomes" id="UP000728032"/>
    </source>
</evidence>
<comment type="similarity">
    <text evidence="1">Belongs to the LDH/MDH superfamily. MDH type 2 family.</text>
</comment>
<dbReference type="Proteomes" id="UP000728032">
    <property type="component" value="Unassembled WGS sequence"/>
</dbReference>
<feature type="binding site" evidence="5">
    <location>
        <position position="129"/>
    </location>
    <ligand>
        <name>substrate</name>
    </ligand>
</feature>
<protein>
    <recommendedName>
        <fullName evidence="8">Malate dehydrogenase</fullName>
        <ecNumber evidence="8">1.1.1.37</ecNumber>
    </recommendedName>
</protein>